<keyword evidence="3" id="KW-1003">Cell membrane</keyword>
<dbReference type="Gene3D" id="3.40.720.10">
    <property type="entry name" value="Alkaline Phosphatase, subunit A"/>
    <property type="match status" value="1"/>
</dbReference>
<dbReference type="Pfam" id="PF00884">
    <property type="entry name" value="Sulfatase"/>
    <property type="match status" value="1"/>
</dbReference>
<reference evidence="9" key="1">
    <citation type="submission" date="2024-03" db="EMBL/GenBank/DDBJ databases">
        <title>Human intestinal bacterial collection.</title>
        <authorList>
            <person name="Pauvert C."/>
            <person name="Hitch T.C.A."/>
            <person name="Clavel T."/>
        </authorList>
    </citation>
    <scope>NUCLEOTIDE SEQUENCE [LARGE SCALE GENOMIC DNA]</scope>
    <source>
        <strain evidence="9">CLA-AA-H89B</strain>
    </source>
</reference>
<dbReference type="CDD" id="cd16015">
    <property type="entry name" value="LTA_synthase"/>
    <property type="match status" value="1"/>
</dbReference>
<keyword evidence="5 7" id="KW-1133">Transmembrane helix</keyword>
<evidence type="ECO:0000313" key="9">
    <source>
        <dbReference type="EMBL" id="MEQ2554834.1"/>
    </source>
</evidence>
<dbReference type="InterPro" id="IPR000917">
    <property type="entry name" value="Sulfatase_N"/>
</dbReference>
<feature type="transmembrane region" description="Helical" evidence="7">
    <location>
        <begin position="73"/>
        <end position="93"/>
    </location>
</feature>
<dbReference type="InterPro" id="IPR050448">
    <property type="entry name" value="OpgB/LTA_synthase_biosynth"/>
</dbReference>
<feature type="transmembrane region" description="Helical" evidence="7">
    <location>
        <begin position="163"/>
        <end position="185"/>
    </location>
</feature>
<evidence type="ECO:0000313" key="10">
    <source>
        <dbReference type="Proteomes" id="UP001546774"/>
    </source>
</evidence>
<comment type="caution">
    <text evidence="9">The sequence shown here is derived from an EMBL/GenBank/DDBJ whole genome shotgun (WGS) entry which is preliminary data.</text>
</comment>
<evidence type="ECO:0000256" key="6">
    <source>
        <dbReference type="ARBA" id="ARBA00023136"/>
    </source>
</evidence>
<keyword evidence="4 7" id="KW-0812">Transmembrane</keyword>
<gene>
    <name evidence="9" type="ORF">WMO37_07350</name>
</gene>
<evidence type="ECO:0000259" key="8">
    <source>
        <dbReference type="Pfam" id="PF00884"/>
    </source>
</evidence>
<evidence type="ECO:0000256" key="7">
    <source>
        <dbReference type="SAM" id="Phobius"/>
    </source>
</evidence>
<accession>A0ABV1H551</accession>
<dbReference type="PANTHER" id="PTHR47371">
    <property type="entry name" value="LIPOTEICHOIC ACID SYNTHASE"/>
    <property type="match status" value="1"/>
</dbReference>
<evidence type="ECO:0000256" key="5">
    <source>
        <dbReference type="ARBA" id="ARBA00022989"/>
    </source>
</evidence>
<dbReference type="Proteomes" id="UP001546774">
    <property type="component" value="Unassembled WGS sequence"/>
</dbReference>
<name>A0ABV1H551_9FIRM</name>
<feature type="transmembrane region" description="Helical" evidence="7">
    <location>
        <begin position="121"/>
        <end position="143"/>
    </location>
</feature>
<comment type="subcellular location">
    <subcellularLocation>
        <location evidence="1">Cell membrane</location>
        <topology evidence="1">Multi-pass membrane protein</topology>
    </subcellularLocation>
</comment>
<protein>
    <submittedName>
        <fullName evidence="9">Sulfatase-like hydrolase/transferase</fullName>
    </submittedName>
</protein>
<sequence length="659" mass="75064">MNRIKAVLQKCWQYEIVHAAVYSALLNMLVECFNRRSLIGLVMIFTNPVLFLYNTLIILVTMSIVLLFHRKVFVYCTVSVVWILLAVTNFVVLCSRKTPFTAMDIYLIEDAIKVIPVYLNVFQMILIVLAVAAGIAGLVWLWIKGPKQQEKIHYIRTTVKIGLLLLCCMGVTHFLLLTGTISSYFGNLANAYKQYGFAYCFTCSVVDRGISKSDEYTPEYVNSLKEDIEEIEVENSEKSPNIIFLQLESFFDPNLVKGISFSENPLPYFEQLVAEYPSGYLSVPCFGAGTANTEFEVQTGMNMDDFGPGEYPYKTVLQSKVCESMAYDLKEKGYATHALHDNDGTFYDRYKVFSHLGYEDFTSIEYMDNIEMTPMGWAKDKILTGEIGKILDSTDGSDYIYTISVQGHGDYPAEYPEGFVPEITVTGFFDTAKEKAFTYYVNQIHEMDNFLRELTAMLESRDEETVLVMYGDHLPGFSFTDEVLENGDIYQTQYVVWSNFSLSSEKENLESYQLAAHVQQMLGMSEGYLTKFHQKRKDTPDYLKDLKILEYDILYGNCDLYGGENPFQATNLIMGQNDITITNAYNYKDYVCVEGSNFNDYSVVYINDKAYPTEIINSHLLRVEKAQVTAGNIVSVVQQGDDKIELSRVYLQVGESENK</sequence>
<proteinExistence type="predicted"/>
<keyword evidence="6 7" id="KW-0472">Membrane</keyword>
<dbReference type="EMBL" id="JBBMFS010000005">
    <property type="protein sequence ID" value="MEQ2554834.1"/>
    <property type="molecule type" value="Genomic_DNA"/>
</dbReference>
<evidence type="ECO:0000256" key="3">
    <source>
        <dbReference type="ARBA" id="ARBA00022475"/>
    </source>
</evidence>
<organism evidence="9 10">
    <name type="scientific">Lachnospira intestinalis</name>
    <dbReference type="NCBI Taxonomy" id="3133158"/>
    <lineage>
        <taxon>Bacteria</taxon>
        <taxon>Bacillati</taxon>
        <taxon>Bacillota</taxon>
        <taxon>Clostridia</taxon>
        <taxon>Lachnospirales</taxon>
        <taxon>Lachnospiraceae</taxon>
        <taxon>Lachnospira</taxon>
    </lineage>
</organism>
<dbReference type="PANTHER" id="PTHR47371:SF3">
    <property type="entry name" value="PHOSPHOGLYCEROL TRANSFERASE I"/>
    <property type="match status" value="1"/>
</dbReference>
<dbReference type="InterPro" id="IPR017850">
    <property type="entry name" value="Alkaline_phosphatase_core_sf"/>
</dbReference>
<dbReference type="SUPFAM" id="SSF53649">
    <property type="entry name" value="Alkaline phosphatase-like"/>
    <property type="match status" value="1"/>
</dbReference>
<evidence type="ECO:0000256" key="1">
    <source>
        <dbReference type="ARBA" id="ARBA00004651"/>
    </source>
</evidence>
<evidence type="ECO:0000256" key="4">
    <source>
        <dbReference type="ARBA" id="ARBA00022692"/>
    </source>
</evidence>
<evidence type="ECO:0000256" key="2">
    <source>
        <dbReference type="ARBA" id="ARBA00004936"/>
    </source>
</evidence>
<comment type="pathway">
    <text evidence="2">Cell wall biogenesis; lipoteichoic acid biosynthesis.</text>
</comment>
<feature type="domain" description="Sulfatase N-terminal" evidence="8">
    <location>
        <begin position="240"/>
        <end position="504"/>
    </location>
</feature>
<keyword evidence="10" id="KW-1185">Reference proteome</keyword>